<comment type="catalytic activity">
    <reaction evidence="1">
        <text>L-cysteine + L-glutamate + ATP = gamma-L-glutamyl-L-cysteine + ADP + phosphate + H(+)</text>
        <dbReference type="Rhea" id="RHEA:13285"/>
        <dbReference type="ChEBI" id="CHEBI:15378"/>
        <dbReference type="ChEBI" id="CHEBI:29985"/>
        <dbReference type="ChEBI" id="CHEBI:30616"/>
        <dbReference type="ChEBI" id="CHEBI:35235"/>
        <dbReference type="ChEBI" id="CHEBI:43474"/>
        <dbReference type="ChEBI" id="CHEBI:58173"/>
        <dbReference type="ChEBI" id="CHEBI:456216"/>
        <dbReference type="EC" id="6.3.2.2"/>
    </reaction>
</comment>
<gene>
    <name evidence="2" type="ORF">FHR38_002918</name>
</gene>
<evidence type="ECO:0008006" key="4">
    <source>
        <dbReference type="Google" id="ProtNLM"/>
    </source>
</evidence>
<dbReference type="InterPro" id="IPR006336">
    <property type="entry name" value="GCS2"/>
</dbReference>
<comment type="caution">
    <text evidence="2">The sequence shown here is derived from an EMBL/GenBank/DDBJ whole genome shotgun (WGS) entry which is preliminary data.</text>
</comment>
<dbReference type="EMBL" id="JACHJW010000001">
    <property type="protein sequence ID" value="MBB4959185.1"/>
    <property type="molecule type" value="Genomic_DNA"/>
</dbReference>
<organism evidence="2 3">
    <name type="scientific">Micromonospora polyrhachis</name>
    <dbReference type="NCBI Taxonomy" id="1282883"/>
    <lineage>
        <taxon>Bacteria</taxon>
        <taxon>Bacillati</taxon>
        <taxon>Actinomycetota</taxon>
        <taxon>Actinomycetes</taxon>
        <taxon>Micromonosporales</taxon>
        <taxon>Micromonosporaceae</taxon>
        <taxon>Micromonospora</taxon>
    </lineage>
</organism>
<proteinExistence type="predicted"/>
<dbReference type="GO" id="GO:0016879">
    <property type="term" value="F:ligase activity, forming carbon-nitrogen bonds"/>
    <property type="evidence" value="ECO:0007669"/>
    <property type="project" value="TreeGrafter"/>
</dbReference>
<accession>A0A7W7SQP3</accession>
<keyword evidence="3" id="KW-1185">Reference proteome</keyword>
<dbReference type="PIRSF" id="PIRSF012666">
    <property type="entry name" value="UCP012666"/>
    <property type="match status" value="1"/>
</dbReference>
<sequence>MGRDVSRSAFSREDRVHYRQKVRRCLDVFALMLDDFGFDADRPTTGLEIELNLVDSAAEPVMRNAEILADIADPLFQSELGRFNLELNARPRLIEGAGFADYEQDLVTSLGRADERAAKSDAGIVLIGILPTLTSRHLVEGNLSTDKRYRVLNEQIVAARGEDIEMDIRGVERLQTYTDSIAPEAACTSVQFHLQVSPDTFANYWNASQAIAGVQVAIGANSPYLYGRHLWAETRVALFEQATDTRPDELKAQGVRPRVWFGERWITSIFDLFEENVRYFPPLLPICEDEDPVEVLHNGGVPQLGELRLHNGTVYRWNRPVYDIMNGRPHLRVENRVLPAGPTVVDMLANAAFYFGLTRELAEADRPIWSQLTFSAAEENFHSAARRGMDATVYWPRLGDVRVSNLVLDVLLPRAAVGLDRFGVDPDHRDRLLGIIEQRCRTGRNGAVWQTESVFAAEQGRGLDRPAALHHMLRRYRELQATNAPVHTWPVD</sequence>
<dbReference type="PANTHER" id="PTHR36510:SF3">
    <property type="entry name" value="CONSERVED PROTEIN"/>
    <property type="match status" value="1"/>
</dbReference>
<dbReference type="Proteomes" id="UP000578819">
    <property type="component" value="Unassembled WGS sequence"/>
</dbReference>
<protein>
    <recommendedName>
        <fullName evidence="4">Glutamate--cysteine ligase</fullName>
    </recommendedName>
</protein>
<name>A0A7W7SQP3_9ACTN</name>
<evidence type="ECO:0000313" key="2">
    <source>
        <dbReference type="EMBL" id="MBB4959185.1"/>
    </source>
</evidence>
<dbReference type="Gene3D" id="3.30.590.20">
    <property type="match status" value="1"/>
</dbReference>
<dbReference type="AlphaFoldDB" id="A0A7W7SQP3"/>
<dbReference type="RefSeq" id="WP_184535154.1">
    <property type="nucleotide sequence ID" value="NZ_JACHJW010000001.1"/>
</dbReference>
<evidence type="ECO:0000313" key="3">
    <source>
        <dbReference type="Proteomes" id="UP000578819"/>
    </source>
</evidence>
<dbReference type="PANTHER" id="PTHR36510">
    <property type="entry name" value="GLUTAMATE--CYSTEINE LIGASE 2-RELATED"/>
    <property type="match status" value="1"/>
</dbReference>
<dbReference type="InterPro" id="IPR014746">
    <property type="entry name" value="Gln_synth/guanido_kin_cat_dom"/>
</dbReference>
<dbReference type="SUPFAM" id="SSF55931">
    <property type="entry name" value="Glutamine synthetase/guanido kinase"/>
    <property type="match status" value="1"/>
</dbReference>
<dbReference type="InterPro" id="IPR050141">
    <property type="entry name" value="GCL_type2/YbdK_subfam"/>
</dbReference>
<evidence type="ECO:0000256" key="1">
    <source>
        <dbReference type="ARBA" id="ARBA00048819"/>
    </source>
</evidence>
<dbReference type="Pfam" id="PF04107">
    <property type="entry name" value="GCS2"/>
    <property type="match status" value="1"/>
</dbReference>
<reference evidence="2 3" key="1">
    <citation type="submission" date="2020-08" db="EMBL/GenBank/DDBJ databases">
        <title>Sequencing the genomes of 1000 actinobacteria strains.</title>
        <authorList>
            <person name="Klenk H.-P."/>
        </authorList>
    </citation>
    <scope>NUCLEOTIDE SEQUENCE [LARGE SCALE GENOMIC DNA]</scope>
    <source>
        <strain evidence="2 3">DSM 45886</strain>
    </source>
</reference>
<dbReference type="InterPro" id="IPR016602">
    <property type="entry name" value="UCP012666"/>
</dbReference>